<dbReference type="AlphaFoldDB" id="A0A9P9A0X8"/>
<reference evidence="3" key="1">
    <citation type="journal article" date="2021" name="Nat. Commun.">
        <title>Genetic determinants of endophytism in the Arabidopsis root mycobiome.</title>
        <authorList>
            <person name="Mesny F."/>
            <person name="Miyauchi S."/>
            <person name="Thiergart T."/>
            <person name="Pickel B."/>
            <person name="Atanasova L."/>
            <person name="Karlsson M."/>
            <person name="Huettel B."/>
            <person name="Barry K.W."/>
            <person name="Haridas S."/>
            <person name="Chen C."/>
            <person name="Bauer D."/>
            <person name="Andreopoulos W."/>
            <person name="Pangilinan J."/>
            <person name="LaButti K."/>
            <person name="Riley R."/>
            <person name="Lipzen A."/>
            <person name="Clum A."/>
            <person name="Drula E."/>
            <person name="Henrissat B."/>
            <person name="Kohler A."/>
            <person name="Grigoriev I.V."/>
            <person name="Martin F.M."/>
            <person name="Hacquard S."/>
        </authorList>
    </citation>
    <scope>NUCLEOTIDE SEQUENCE</scope>
    <source>
        <strain evidence="3">MPI-SDFR-AT-0073</strain>
    </source>
</reference>
<accession>A0A9P9A0X8</accession>
<gene>
    <name evidence="3" type="ORF">BKA67DRAFT_552343</name>
</gene>
<sequence length="205" mass="22994">MSLEDAEIARENEATLDAVTVDLNNRIQKFKESLDEEQCAVFNMMQGGNMRDRDQLEAKILGLEHQLWSLKRPDSAAARRAKDPFAHVWDPSLLRDRDGEEEEARAAENANPATHAQAVGQGGNDQSIRWRLLILIFCNAVTIFAAIVIQGCMCAQQAELAHWTSANGASRLFELDQNFTALITVVQLVSMMDCIVWVRTIRDHS</sequence>
<dbReference type="RefSeq" id="XP_045960805.1">
    <property type="nucleotide sequence ID" value="XM_046101838.1"/>
</dbReference>
<keyword evidence="4" id="KW-1185">Reference proteome</keyword>
<name>A0A9P9A0X8_9PEZI</name>
<dbReference type="GeneID" id="70130730"/>
<comment type="caution">
    <text evidence="3">The sequence shown here is derived from an EMBL/GenBank/DDBJ whole genome shotgun (WGS) entry which is preliminary data.</text>
</comment>
<proteinExistence type="predicted"/>
<dbReference type="EMBL" id="JAGPXC010000002">
    <property type="protein sequence ID" value="KAH6656571.1"/>
    <property type="molecule type" value="Genomic_DNA"/>
</dbReference>
<evidence type="ECO:0000313" key="3">
    <source>
        <dbReference type="EMBL" id="KAH6656571.1"/>
    </source>
</evidence>
<keyword evidence="2" id="KW-1133">Transmembrane helix</keyword>
<organism evidence="3 4">
    <name type="scientific">Truncatella angustata</name>
    <dbReference type="NCBI Taxonomy" id="152316"/>
    <lineage>
        <taxon>Eukaryota</taxon>
        <taxon>Fungi</taxon>
        <taxon>Dikarya</taxon>
        <taxon>Ascomycota</taxon>
        <taxon>Pezizomycotina</taxon>
        <taxon>Sordariomycetes</taxon>
        <taxon>Xylariomycetidae</taxon>
        <taxon>Amphisphaeriales</taxon>
        <taxon>Sporocadaceae</taxon>
        <taxon>Truncatella</taxon>
    </lineage>
</organism>
<evidence type="ECO:0000313" key="4">
    <source>
        <dbReference type="Proteomes" id="UP000758603"/>
    </source>
</evidence>
<feature type="region of interest" description="Disordered" evidence="1">
    <location>
        <begin position="97"/>
        <end position="121"/>
    </location>
</feature>
<feature type="transmembrane region" description="Helical" evidence="2">
    <location>
        <begin position="178"/>
        <end position="198"/>
    </location>
</feature>
<dbReference type="Proteomes" id="UP000758603">
    <property type="component" value="Unassembled WGS sequence"/>
</dbReference>
<keyword evidence="2" id="KW-0472">Membrane</keyword>
<keyword evidence="2" id="KW-0812">Transmembrane</keyword>
<evidence type="ECO:0008006" key="5">
    <source>
        <dbReference type="Google" id="ProtNLM"/>
    </source>
</evidence>
<feature type="compositionally biased region" description="Low complexity" evidence="1">
    <location>
        <begin position="107"/>
        <end position="118"/>
    </location>
</feature>
<evidence type="ECO:0000256" key="1">
    <source>
        <dbReference type="SAM" id="MobiDB-lite"/>
    </source>
</evidence>
<protein>
    <recommendedName>
        <fullName evidence="5">Transmembrane protein</fullName>
    </recommendedName>
</protein>
<evidence type="ECO:0000256" key="2">
    <source>
        <dbReference type="SAM" id="Phobius"/>
    </source>
</evidence>
<feature type="transmembrane region" description="Helical" evidence="2">
    <location>
        <begin position="132"/>
        <end position="158"/>
    </location>
</feature>